<dbReference type="Gene3D" id="3.90.190.10">
    <property type="entry name" value="Protein tyrosine phosphatase superfamily"/>
    <property type="match status" value="1"/>
</dbReference>
<dbReference type="InterPro" id="IPR016130">
    <property type="entry name" value="Tyr_Pase_AS"/>
</dbReference>
<dbReference type="PANTHER" id="PTHR45961:SF6">
    <property type="entry name" value="IP21249P"/>
    <property type="match status" value="1"/>
</dbReference>
<dbReference type="SMART" id="SM00195">
    <property type="entry name" value="DSPc"/>
    <property type="match status" value="1"/>
</dbReference>
<evidence type="ECO:0000256" key="1">
    <source>
        <dbReference type="ARBA" id="ARBA00008601"/>
    </source>
</evidence>
<dbReference type="CDD" id="cd14514">
    <property type="entry name" value="DUSP14-like"/>
    <property type="match status" value="1"/>
</dbReference>
<dbReference type="Pfam" id="PF00782">
    <property type="entry name" value="DSPc"/>
    <property type="match status" value="1"/>
</dbReference>
<evidence type="ECO:0000256" key="5">
    <source>
        <dbReference type="SAM" id="Phobius"/>
    </source>
</evidence>
<dbReference type="GO" id="GO:0005737">
    <property type="term" value="C:cytoplasm"/>
    <property type="evidence" value="ECO:0007669"/>
    <property type="project" value="TreeGrafter"/>
</dbReference>
<dbReference type="PANTHER" id="PTHR45961">
    <property type="entry name" value="IP21249P"/>
    <property type="match status" value="1"/>
</dbReference>
<keyword evidence="4" id="KW-0904">Protein phosphatase</keyword>
<dbReference type="InterPro" id="IPR020422">
    <property type="entry name" value="TYR_PHOSPHATASE_DUAL_dom"/>
</dbReference>
<dbReference type="Proteomes" id="UP001163046">
    <property type="component" value="Unassembled WGS sequence"/>
</dbReference>
<dbReference type="InterPro" id="IPR052103">
    <property type="entry name" value="Dual_spec_Phospatases"/>
</dbReference>
<keyword evidence="5" id="KW-1133">Transmembrane helix</keyword>
<dbReference type="InterPro" id="IPR029021">
    <property type="entry name" value="Prot-tyrosine_phosphatase-like"/>
</dbReference>
<dbReference type="SUPFAM" id="SSF52799">
    <property type="entry name" value="(Phosphotyrosine protein) phosphatases II"/>
    <property type="match status" value="1"/>
</dbReference>
<feature type="domain" description="Tyrosine specific protein phosphatases" evidence="7">
    <location>
        <begin position="82"/>
        <end position="134"/>
    </location>
</feature>
<accession>A0A9X0D1V0</accession>
<evidence type="ECO:0000256" key="4">
    <source>
        <dbReference type="ARBA" id="ARBA00022912"/>
    </source>
</evidence>
<dbReference type="PRINTS" id="PR01908">
    <property type="entry name" value="ADSPHPHTASE"/>
</dbReference>
<dbReference type="PROSITE" id="PS50056">
    <property type="entry name" value="TYR_PHOSPHATASE_2"/>
    <property type="match status" value="1"/>
</dbReference>
<gene>
    <name evidence="8" type="ORF">OS493_027224</name>
</gene>
<dbReference type="PRINTS" id="PR01910">
    <property type="entry name" value="ADSPHPHTASEB"/>
</dbReference>
<evidence type="ECO:0000313" key="9">
    <source>
        <dbReference type="Proteomes" id="UP001163046"/>
    </source>
</evidence>
<evidence type="ECO:0000259" key="7">
    <source>
        <dbReference type="PROSITE" id="PS50056"/>
    </source>
</evidence>
<feature type="transmembrane region" description="Helical" evidence="5">
    <location>
        <begin position="94"/>
        <end position="115"/>
    </location>
</feature>
<dbReference type="InterPro" id="IPR000387">
    <property type="entry name" value="Tyr_Pase_dom"/>
</dbReference>
<sequence>MSGGAAVHCSPLGKMAKITDFLYLGGLAAAKMEGLLKEKGITCVINASTEAPDINYDSIKCTRIRLEDNATCNIGIHFDLVADKIDKVRRERGIILVHCIAGISRSATLVLAYLMKYQKMKLIDAHQYVKAKRPLIRPNSGFWKDLVDFERKLFHKNTIDMVESKFGLIPNIYKDETRHLVW</sequence>
<evidence type="ECO:0000313" key="8">
    <source>
        <dbReference type="EMBL" id="KAJ7383561.1"/>
    </source>
</evidence>
<dbReference type="EC" id="3.1.3.16" evidence="2"/>
<dbReference type="GO" id="GO:0004722">
    <property type="term" value="F:protein serine/threonine phosphatase activity"/>
    <property type="evidence" value="ECO:0007669"/>
    <property type="project" value="UniProtKB-EC"/>
</dbReference>
<comment type="caution">
    <text evidence="8">The sequence shown here is derived from an EMBL/GenBank/DDBJ whole genome shotgun (WGS) entry which is preliminary data.</text>
</comment>
<dbReference type="PROSITE" id="PS00383">
    <property type="entry name" value="TYR_PHOSPHATASE_1"/>
    <property type="match status" value="1"/>
</dbReference>
<keyword evidence="5" id="KW-0812">Transmembrane</keyword>
<reference evidence="8" key="1">
    <citation type="submission" date="2023-01" db="EMBL/GenBank/DDBJ databases">
        <title>Genome assembly of the deep-sea coral Lophelia pertusa.</title>
        <authorList>
            <person name="Herrera S."/>
            <person name="Cordes E."/>
        </authorList>
    </citation>
    <scope>NUCLEOTIDE SEQUENCE</scope>
    <source>
        <strain evidence="8">USNM1676648</strain>
        <tissue evidence="8">Polyp</tissue>
    </source>
</reference>
<dbReference type="InterPro" id="IPR000340">
    <property type="entry name" value="Dual-sp_phosphatase_cat-dom"/>
</dbReference>
<dbReference type="EMBL" id="MU825897">
    <property type="protein sequence ID" value="KAJ7383561.1"/>
    <property type="molecule type" value="Genomic_DNA"/>
</dbReference>
<name>A0A9X0D1V0_9CNID</name>
<evidence type="ECO:0000259" key="6">
    <source>
        <dbReference type="PROSITE" id="PS50054"/>
    </source>
</evidence>
<dbReference type="AlphaFoldDB" id="A0A9X0D1V0"/>
<dbReference type="InterPro" id="IPR020420">
    <property type="entry name" value="Atypical_DUSP_subfamB"/>
</dbReference>
<keyword evidence="5" id="KW-0472">Membrane</keyword>
<proteinExistence type="inferred from homology"/>
<organism evidence="8 9">
    <name type="scientific">Desmophyllum pertusum</name>
    <dbReference type="NCBI Taxonomy" id="174260"/>
    <lineage>
        <taxon>Eukaryota</taxon>
        <taxon>Metazoa</taxon>
        <taxon>Cnidaria</taxon>
        <taxon>Anthozoa</taxon>
        <taxon>Hexacorallia</taxon>
        <taxon>Scleractinia</taxon>
        <taxon>Caryophylliina</taxon>
        <taxon>Caryophylliidae</taxon>
        <taxon>Desmophyllum</taxon>
    </lineage>
</organism>
<evidence type="ECO:0000256" key="2">
    <source>
        <dbReference type="ARBA" id="ARBA00013081"/>
    </source>
</evidence>
<dbReference type="PROSITE" id="PS50054">
    <property type="entry name" value="TYR_PHOSPHATASE_DUAL"/>
    <property type="match status" value="1"/>
</dbReference>
<keyword evidence="3" id="KW-0378">Hydrolase</keyword>
<dbReference type="GO" id="GO:0017017">
    <property type="term" value="F:MAP kinase tyrosine/serine/threonine phosphatase activity"/>
    <property type="evidence" value="ECO:0007669"/>
    <property type="project" value="InterPro"/>
</dbReference>
<feature type="domain" description="Tyrosine-protein phosphatase" evidence="6">
    <location>
        <begin position="14"/>
        <end position="155"/>
    </location>
</feature>
<protein>
    <recommendedName>
        <fullName evidence="2">protein-serine/threonine phosphatase</fullName>
        <ecNumber evidence="2">3.1.3.16</ecNumber>
    </recommendedName>
</protein>
<keyword evidence="9" id="KW-1185">Reference proteome</keyword>
<evidence type="ECO:0000256" key="3">
    <source>
        <dbReference type="ARBA" id="ARBA00022801"/>
    </source>
</evidence>
<comment type="similarity">
    <text evidence="1">Belongs to the protein-tyrosine phosphatase family. Non-receptor class dual specificity subfamily.</text>
</comment>
<dbReference type="OrthoDB" id="285418at2759"/>